<sequence length="123" mass="13253">MHLEPADSSIEYLEDLATGTLTVESEDTSYTIEPSDLLDIAELDAHLSGVSSEEISSSLGLPVDTFDGQPVYRGSETGLELHYAVLGGDPDERFAVLSFGEVQSGRYAYKLEAVLWPGRPSGD</sequence>
<evidence type="ECO:0000313" key="2">
    <source>
        <dbReference type="Proteomes" id="UP000011550"/>
    </source>
</evidence>
<gene>
    <name evidence="1" type="ORF">C440_05857</name>
</gene>
<dbReference type="EMBL" id="AOLN01000010">
    <property type="protein sequence ID" value="ELZ95790.1"/>
    <property type="molecule type" value="Genomic_DNA"/>
</dbReference>
<dbReference type="PATRIC" id="fig|662479.7.peg.1185"/>
<organism evidence="1 2">
    <name type="scientific">Haloferax mucosum ATCC BAA-1512</name>
    <dbReference type="NCBI Taxonomy" id="662479"/>
    <lineage>
        <taxon>Archaea</taxon>
        <taxon>Methanobacteriati</taxon>
        <taxon>Methanobacteriota</taxon>
        <taxon>Stenosarchaea group</taxon>
        <taxon>Halobacteria</taxon>
        <taxon>Halobacteriales</taxon>
        <taxon>Haloferacaceae</taxon>
        <taxon>Haloferax</taxon>
    </lineage>
</organism>
<protein>
    <submittedName>
        <fullName evidence="1">Uncharacterized protein</fullName>
    </submittedName>
</protein>
<reference evidence="1 2" key="1">
    <citation type="journal article" date="2014" name="PLoS Genet.">
        <title>Phylogenetically driven sequencing of extremely halophilic archaea reveals strategies for static and dynamic osmo-response.</title>
        <authorList>
            <person name="Becker E.A."/>
            <person name="Seitzer P.M."/>
            <person name="Tritt A."/>
            <person name="Larsen D."/>
            <person name="Krusor M."/>
            <person name="Yao A.I."/>
            <person name="Wu D."/>
            <person name="Madern D."/>
            <person name="Eisen J.A."/>
            <person name="Darling A.E."/>
            <person name="Facciotti M.T."/>
        </authorList>
    </citation>
    <scope>NUCLEOTIDE SEQUENCE [LARGE SCALE GENOMIC DNA]</scope>
    <source>
        <strain evidence="1 2">ATCC BAA-1512</strain>
    </source>
</reference>
<accession>M0IG79</accession>
<dbReference type="OrthoDB" id="175258at2157"/>
<proteinExistence type="predicted"/>
<comment type="caution">
    <text evidence="1">The sequence shown here is derived from an EMBL/GenBank/DDBJ whole genome shotgun (WGS) entry which is preliminary data.</text>
</comment>
<name>M0IG79_9EURY</name>
<dbReference type="STRING" id="662479.C440_05857"/>
<keyword evidence="2" id="KW-1185">Reference proteome</keyword>
<evidence type="ECO:0000313" key="1">
    <source>
        <dbReference type="EMBL" id="ELZ95790.1"/>
    </source>
</evidence>
<dbReference type="Proteomes" id="UP000011550">
    <property type="component" value="Unassembled WGS sequence"/>
</dbReference>
<dbReference type="RefSeq" id="WP_008319176.1">
    <property type="nucleotide sequence ID" value="NZ_AOLN01000010.1"/>
</dbReference>
<dbReference type="AlphaFoldDB" id="M0IG79"/>